<protein>
    <submittedName>
        <fullName evidence="1">Uncharacterized protein</fullName>
    </submittedName>
</protein>
<evidence type="ECO:0000313" key="2">
    <source>
        <dbReference type="Proteomes" id="UP000317650"/>
    </source>
</evidence>
<evidence type="ECO:0000313" key="1">
    <source>
        <dbReference type="EMBL" id="THU60004.1"/>
    </source>
</evidence>
<sequence>MQAGCICSLTEASSGSQRGPTLRSRARDDVSIHDDSIAYDELADWCGSLHTKAKYQREGVALDVADNPIDLLRTHVAIVDHFRTLALPLPPRRLRLSLGRRGAYQLERWPDTDGKWNETGVPSQLNHEESKNVGNEVKVSKFKAQKRVSPSLAIGSLGSAFRHTTLHSA</sequence>
<dbReference type="AlphaFoldDB" id="A0A4S8JFM9"/>
<reference evidence="1 2" key="1">
    <citation type="journal article" date="2019" name="Nat. Plants">
        <title>Genome sequencing of Musa balbisiana reveals subgenome evolution and function divergence in polyploid bananas.</title>
        <authorList>
            <person name="Yao X."/>
        </authorList>
    </citation>
    <scope>NUCLEOTIDE SEQUENCE [LARGE SCALE GENOMIC DNA]</scope>
    <source>
        <strain evidence="2">cv. DH-PKW</strain>
        <tissue evidence="1">Leaves</tissue>
    </source>
</reference>
<organism evidence="1 2">
    <name type="scientific">Musa balbisiana</name>
    <name type="common">Banana</name>
    <dbReference type="NCBI Taxonomy" id="52838"/>
    <lineage>
        <taxon>Eukaryota</taxon>
        <taxon>Viridiplantae</taxon>
        <taxon>Streptophyta</taxon>
        <taxon>Embryophyta</taxon>
        <taxon>Tracheophyta</taxon>
        <taxon>Spermatophyta</taxon>
        <taxon>Magnoliopsida</taxon>
        <taxon>Liliopsida</taxon>
        <taxon>Zingiberales</taxon>
        <taxon>Musaceae</taxon>
        <taxon>Musa</taxon>
    </lineage>
</organism>
<proteinExistence type="predicted"/>
<accession>A0A4S8JFM9</accession>
<comment type="caution">
    <text evidence="1">The sequence shown here is derived from an EMBL/GenBank/DDBJ whole genome shotgun (WGS) entry which is preliminary data.</text>
</comment>
<gene>
    <name evidence="1" type="ORF">C4D60_Mb07t08050</name>
</gene>
<name>A0A4S8JFM9_MUSBA</name>
<keyword evidence="2" id="KW-1185">Reference proteome</keyword>
<dbReference type="Proteomes" id="UP000317650">
    <property type="component" value="Chromosome 7"/>
</dbReference>
<dbReference type="EMBL" id="PYDT01000005">
    <property type="protein sequence ID" value="THU60004.1"/>
    <property type="molecule type" value="Genomic_DNA"/>
</dbReference>